<keyword evidence="4 6" id="KW-1133">Transmembrane helix</keyword>
<dbReference type="GO" id="GO:0005886">
    <property type="term" value="C:plasma membrane"/>
    <property type="evidence" value="ECO:0007669"/>
    <property type="project" value="UniProtKB-SubCell"/>
</dbReference>
<feature type="transmembrane region" description="Helical" evidence="6">
    <location>
        <begin position="287"/>
        <end position="308"/>
    </location>
</feature>
<comment type="subcellular location">
    <subcellularLocation>
        <location evidence="1">Cell membrane</location>
        <topology evidence="1">Multi-pass membrane protein</topology>
    </subcellularLocation>
</comment>
<feature type="domain" description="MacB-like periplasmic core" evidence="8">
    <location>
        <begin position="20"/>
        <end position="241"/>
    </location>
</feature>
<dbReference type="PROSITE" id="PS51257">
    <property type="entry name" value="PROKAR_LIPOPROTEIN"/>
    <property type="match status" value="1"/>
</dbReference>
<feature type="transmembrane region" description="Helical" evidence="6">
    <location>
        <begin position="378"/>
        <end position="400"/>
    </location>
</feature>
<dbReference type="PANTHER" id="PTHR30572:SF18">
    <property type="entry name" value="ABC-TYPE MACROLIDE FAMILY EXPORT SYSTEM PERMEASE COMPONENT 2"/>
    <property type="match status" value="1"/>
</dbReference>
<feature type="transmembrane region" description="Helical" evidence="6">
    <location>
        <begin position="329"/>
        <end position="358"/>
    </location>
</feature>
<organism evidence="9 10">
    <name type="scientific">Chitinophaga ginsengisegetis</name>
    <dbReference type="NCBI Taxonomy" id="393003"/>
    <lineage>
        <taxon>Bacteria</taxon>
        <taxon>Pseudomonadati</taxon>
        <taxon>Bacteroidota</taxon>
        <taxon>Chitinophagia</taxon>
        <taxon>Chitinophagales</taxon>
        <taxon>Chitinophagaceae</taxon>
        <taxon>Chitinophaga</taxon>
    </lineage>
</organism>
<evidence type="ECO:0000256" key="5">
    <source>
        <dbReference type="ARBA" id="ARBA00023136"/>
    </source>
</evidence>
<evidence type="ECO:0000256" key="4">
    <source>
        <dbReference type="ARBA" id="ARBA00022989"/>
    </source>
</evidence>
<dbReference type="AlphaFoldDB" id="A0A1T5NFJ7"/>
<dbReference type="EMBL" id="FUZZ01000001">
    <property type="protein sequence ID" value="SKC98983.1"/>
    <property type="molecule type" value="Genomic_DNA"/>
</dbReference>
<feature type="transmembrane region" description="Helical" evidence="6">
    <location>
        <begin position="421"/>
        <end position="445"/>
    </location>
</feature>
<sequence>MFKNYLKTAWRHLLKNKRFTILNLIGLSTGLACTLLICLWVYDELSIDHFHKNDRRLFQVMENQPHEKGITTSDGTPALLAATLKADMPEVENATVSTPASWFPKIALTTGNKSTKSAGIFAGQDYLQVFSYPLLQGNSRQVLQDKNNIVISEQLAYTLFGTTNAIGKTITWQVDRFKKISTVSGVLAKLPSNASSQFDCLLPFDAFREIMNISALDPQGPFNTFLVMKEGADIPAFNAKLGSFMTSLTKGSTTPRNLFLQRYSDHYLHGNYENGVAAGGRISYVKLFSLIALFILVIACINFVNLSTAQASGRMKEMGIRKTIGANRLALVLQYLGESMLMTILALGIALLLVALLLPEFNHITGKALSFSLNGKMIGIIVAVALLTGILAGGYPALYLSGFNPLPVLKGKVPGSPGQLLARKGLVVFQFTLSVLFMVAVITAYRQIAYVQRTNPGYDKDNVVYFDVEGKVPEHIPEFLAALKRIPGVVNASAMVGNVLGAPSIGCTWKGRGTVETIMCRPFPVNYDMIETLGIEMAAGRSFSRDYGADDSRIIFNEAAIRAMGIDNPVGKVIEFNGMKTEIAGVVKNFHFQSMHETISPLFFRLDSLNSTVMVKVKGGQTKAVLDALAAFYQNYNPGFTFDYKFLDEDYQAQYTAEKRVAALSKYFTALAIVISCLGLFGLAAFTAESRRKEISIRKVLGATAAHVMMMLSGEFLRSVLIAVLIGLPLAWYCMDRWLHSFAYHIEVGAGVSLLVGISMVGITLLTVSFQAIRAALENPVKNLKAE</sequence>
<evidence type="ECO:0000256" key="6">
    <source>
        <dbReference type="SAM" id="Phobius"/>
    </source>
</evidence>
<evidence type="ECO:0000256" key="2">
    <source>
        <dbReference type="ARBA" id="ARBA00022475"/>
    </source>
</evidence>
<dbReference type="Proteomes" id="UP000190166">
    <property type="component" value="Unassembled WGS sequence"/>
</dbReference>
<dbReference type="Pfam" id="PF12704">
    <property type="entry name" value="MacB_PCD"/>
    <property type="match status" value="2"/>
</dbReference>
<gene>
    <name evidence="9" type="ORF">SAMN05660461_1325</name>
</gene>
<dbReference type="GO" id="GO:0022857">
    <property type="term" value="F:transmembrane transporter activity"/>
    <property type="evidence" value="ECO:0007669"/>
    <property type="project" value="TreeGrafter"/>
</dbReference>
<dbReference type="Pfam" id="PF02687">
    <property type="entry name" value="FtsX"/>
    <property type="match status" value="2"/>
</dbReference>
<proteinExistence type="predicted"/>
<feature type="transmembrane region" description="Helical" evidence="6">
    <location>
        <begin position="21"/>
        <end position="42"/>
    </location>
</feature>
<name>A0A1T5NFJ7_9BACT</name>
<keyword evidence="10" id="KW-1185">Reference proteome</keyword>
<protein>
    <submittedName>
        <fullName evidence="9">ABC-type antimicrobial peptide transport system, permease component</fullName>
    </submittedName>
</protein>
<dbReference type="InterPro" id="IPR025857">
    <property type="entry name" value="MacB_PCD"/>
</dbReference>
<keyword evidence="2" id="KW-1003">Cell membrane</keyword>
<evidence type="ECO:0000313" key="10">
    <source>
        <dbReference type="Proteomes" id="UP000190166"/>
    </source>
</evidence>
<dbReference type="STRING" id="393003.SAMN05660461_1325"/>
<evidence type="ECO:0000313" key="9">
    <source>
        <dbReference type="EMBL" id="SKC98983.1"/>
    </source>
</evidence>
<dbReference type="InterPro" id="IPR003838">
    <property type="entry name" value="ABC3_permease_C"/>
</dbReference>
<feature type="domain" description="ABC3 transporter permease C-terminal" evidence="7">
    <location>
        <begin position="668"/>
        <end position="776"/>
    </location>
</feature>
<evidence type="ECO:0000256" key="1">
    <source>
        <dbReference type="ARBA" id="ARBA00004651"/>
    </source>
</evidence>
<feature type="transmembrane region" description="Helical" evidence="6">
    <location>
        <begin position="700"/>
        <end position="728"/>
    </location>
</feature>
<reference evidence="9 10" key="1">
    <citation type="submission" date="2017-02" db="EMBL/GenBank/DDBJ databases">
        <authorList>
            <person name="Peterson S.W."/>
        </authorList>
    </citation>
    <scope>NUCLEOTIDE SEQUENCE [LARGE SCALE GENOMIC DNA]</scope>
    <source>
        <strain evidence="9 10">DSM 18108</strain>
    </source>
</reference>
<feature type="domain" description="ABC3 transporter permease C-terminal" evidence="7">
    <location>
        <begin position="290"/>
        <end position="405"/>
    </location>
</feature>
<dbReference type="PANTHER" id="PTHR30572">
    <property type="entry name" value="MEMBRANE COMPONENT OF TRANSPORTER-RELATED"/>
    <property type="match status" value="1"/>
</dbReference>
<keyword evidence="5 6" id="KW-0472">Membrane</keyword>
<evidence type="ECO:0000259" key="8">
    <source>
        <dbReference type="Pfam" id="PF12704"/>
    </source>
</evidence>
<keyword evidence="3 6" id="KW-0812">Transmembrane</keyword>
<evidence type="ECO:0000256" key="3">
    <source>
        <dbReference type="ARBA" id="ARBA00022692"/>
    </source>
</evidence>
<feature type="domain" description="MacB-like periplasmic core" evidence="8">
    <location>
        <begin position="437"/>
        <end position="630"/>
    </location>
</feature>
<feature type="transmembrane region" description="Helical" evidence="6">
    <location>
        <begin position="748"/>
        <end position="768"/>
    </location>
</feature>
<evidence type="ECO:0000259" key="7">
    <source>
        <dbReference type="Pfam" id="PF02687"/>
    </source>
</evidence>
<dbReference type="InterPro" id="IPR050250">
    <property type="entry name" value="Macrolide_Exporter_MacB"/>
</dbReference>
<dbReference type="RefSeq" id="WP_079468596.1">
    <property type="nucleotide sequence ID" value="NZ_FUZZ01000001.1"/>
</dbReference>
<feature type="transmembrane region" description="Helical" evidence="6">
    <location>
        <begin position="667"/>
        <end position="688"/>
    </location>
</feature>
<accession>A0A1T5NFJ7</accession>